<dbReference type="Pfam" id="PF02321">
    <property type="entry name" value="OEP"/>
    <property type="match status" value="2"/>
</dbReference>
<comment type="caution">
    <text evidence="3">The sequence shown here is derived from an EMBL/GenBank/DDBJ whole genome shotgun (WGS) entry which is preliminary data.</text>
</comment>
<gene>
    <name evidence="3" type="ORF">ACFQ1T_04250</name>
</gene>
<dbReference type="InterPro" id="IPR003423">
    <property type="entry name" value="OMP_efflux"/>
</dbReference>
<dbReference type="EMBL" id="JBHTJW010000002">
    <property type="protein sequence ID" value="MFD0928985.1"/>
    <property type="molecule type" value="Genomic_DNA"/>
</dbReference>
<name>A0ABW3GIT7_9PROT</name>
<accession>A0ABW3GIT7</accession>
<sequence>MKSLFPHLRPLLLLLLAAVQMPAFAAEVIAPPAFVKDGLSARLPDQNHSPLAAEQLEDTALDLNKTIYLALQADPQIKSAVEGIYQAEADLVTAKLPPNPVMNVSNTLMPLNQSFNVNRQGGPPQFDLGVAYPIDWFVFGKRAAEMRAAQLGVEVARASVNDTIRLRIAGAIAAFYDVLEAQNLQALAQEDFTELAALKALTEKRVLIGGAGSIELDRVNLSLLSSQTELRAKRVAVENAISRLKAFLGMQKNKVIHVVGSLEIEHPQPISDPEYLIQMAEENRPDIAMLKRQIEQSVGNIELEEVKAYPSVVTHVGVTRQFQKEAIGFPDQNAWGIGVDVSLPVFDHNQGNIAKAKSLKRQSELDLDTQLIELRSEIERNYHVYDASYLVLVNEADTKLGVSKVIRDKMKAAYALGGKSLFELLDAQRNYRETNRVHIMTLSNYWHSLYALNAAIGKQVLK</sequence>
<evidence type="ECO:0000256" key="2">
    <source>
        <dbReference type="SAM" id="SignalP"/>
    </source>
</evidence>
<dbReference type="Gene3D" id="1.20.1600.10">
    <property type="entry name" value="Outer membrane efflux proteins (OEP)"/>
    <property type="match status" value="1"/>
</dbReference>
<evidence type="ECO:0000256" key="1">
    <source>
        <dbReference type="ARBA" id="ARBA00007613"/>
    </source>
</evidence>
<feature type="chain" id="PRO_5047422658" evidence="2">
    <location>
        <begin position="26"/>
        <end position="462"/>
    </location>
</feature>
<feature type="signal peptide" evidence="2">
    <location>
        <begin position="1"/>
        <end position="25"/>
    </location>
</feature>
<keyword evidence="2" id="KW-0732">Signal</keyword>
<dbReference type="RefSeq" id="WP_379074198.1">
    <property type="nucleotide sequence ID" value="NZ_JBHTJW010000002.1"/>
</dbReference>
<evidence type="ECO:0000313" key="4">
    <source>
        <dbReference type="Proteomes" id="UP001597106"/>
    </source>
</evidence>
<dbReference type="SUPFAM" id="SSF56954">
    <property type="entry name" value="Outer membrane efflux proteins (OEP)"/>
    <property type="match status" value="1"/>
</dbReference>
<proteinExistence type="inferred from homology"/>
<dbReference type="PANTHER" id="PTHR30203:SF24">
    <property type="entry name" value="BLR4935 PROTEIN"/>
    <property type="match status" value="1"/>
</dbReference>
<keyword evidence="4" id="KW-1185">Reference proteome</keyword>
<dbReference type="InterPro" id="IPR010131">
    <property type="entry name" value="MdtP/NodT-like"/>
</dbReference>
<comment type="similarity">
    <text evidence="1">Belongs to the outer membrane factor (OMF) (TC 1.B.17) family.</text>
</comment>
<reference evidence="4" key="1">
    <citation type="journal article" date="2019" name="Int. J. Syst. Evol. Microbiol.">
        <title>The Global Catalogue of Microorganisms (GCM) 10K type strain sequencing project: providing services to taxonomists for standard genome sequencing and annotation.</title>
        <authorList>
            <consortium name="The Broad Institute Genomics Platform"/>
            <consortium name="The Broad Institute Genome Sequencing Center for Infectious Disease"/>
            <person name="Wu L."/>
            <person name="Ma J."/>
        </authorList>
    </citation>
    <scope>NUCLEOTIDE SEQUENCE [LARGE SCALE GENOMIC DNA]</scope>
    <source>
        <strain evidence="4">CCUG 59685</strain>
    </source>
</reference>
<dbReference type="PANTHER" id="PTHR30203">
    <property type="entry name" value="OUTER MEMBRANE CATION EFFLUX PROTEIN"/>
    <property type="match status" value="1"/>
</dbReference>
<dbReference type="Proteomes" id="UP001597106">
    <property type="component" value="Unassembled WGS sequence"/>
</dbReference>
<evidence type="ECO:0000313" key="3">
    <source>
        <dbReference type="EMBL" id="MFD0928985.1"/>
    </source>
</evidence>
<protein>
    <submittedName>
        <fullName evidence="3">TolC family protein</fullName>
    </submittedName>
</protein>
<organism evidence="3 4">
    <name type="scientific">Methylophilus glucosoxydans</name>
    <dbReference type="NCBI Taxonomy" id="752553"/>
    <lineage>
        <taxon>Bacteria</taxon>
        <taxon>Pseudomonadati</taxon>
        <taxon>Pseudomonadota</taxon>
        <taxon>Betaproteobacteria</taxon>
        <taxon>Nitrosomonadales</taxon>
        <taxon>Methylophilaceae</taxon>
        <taxon>Methylophilus</taxon>
    </lineage>
</organism>